<gene>
    <name evidence="11" type="ORF">ACCQ40_02155</name>
</gene>
<dbReference type="InterPro" id="IPR022749">
    <property type="entry name" value="D12N6_MeTrfase_N"/>
</dbReference>
<evidence type="ECO:0000313" key="12">
    <source>
        <dbReference type="Proteomes" id="UP001638015"/>
    </source>
</evidence>
<feature type="domain" description="N6 adenine-specific DNA methyltransferase N-terminal" evidence="10">
    <location>
        <begin position="13"/>
        <end position="139"/>
    </location>
</feature>
<sequence length="499" mass="56213">MSEKVSGANLGFEKEIFAAADKLRGNIDAAEYKNVVLGLIFLKYISDSFEERYKKLVEEGDGFEEDREEYVAENIFFVPKEARWDYVAIKAMTPEIGQVIDKAMVSIEEENDRLKGILPKNYARPELDKRRLGEVVDLFNNLKLKEHGNSKDILGRTYEYALAQFASQEGKNAGEFYTPSSIVRTLVEILEPYVGRVYDPCCGAGGMFVQSANFVERHQGRVNQLSIYGQESNANTWKLAQMNLAIHGLEGDLGKGAADTFFEDQHQSMRADYILANPPFNMKEWGGDKLVEDVRWKYGLPEGNANFAWMQHMIYHLAPKGKLGLVLANGSLSAIGKDGEIRANIIKDDLVEAIIAMPNKLFYSTGISVSLWIINKDKKQKSKTLFLDCRNMGHMVDRAHRDLSVEYIANISETYKNFTNGKDIDQAGFAHAADIDEIEENGFVLTPGRYVGLEEVEDDGEPFEEKMERLTNELGLLFAESNKLEEEIRAQIGELGYGV</sequence>
<keyword evidence="6" id="KW-0680">Restriction system</keyword>
<evidence type="ECO:0000256" key="1">
    <source>
        <dbReference type="ARBA" id="ARBA00006594"/>
    </source>
</evidence>
<keyword evidence="3 11" id="KW-0489">Methyltransferase</keyword>
<dbReference type="Proteomes" id="UP001638015">
    <property type="component" value="Unassembled WGS sequence"/>
</dbReference>
<evidence type="ECO:0000259" key="9">
    <source>
        <dbReference type="Pfam" id="PF02384"/>
    </source>
</evidence>
<dbReference type="Gene3D" id="1.20.1260.30">
    <property type="match status" value="1"/>
</dbReference>
<evidence type="ECO:0000256" key="4">
    <source>
        <dbReference type="ARBA" id="ARBA00022679"/>
    </source>
</evidence>
<dbReference type="InterPro" id="IPR052916">
    <property type="entry name" value="Type-I_RE_MTase_Subunit"/>
</dbReference>
<keyword evidence="4" id="KW-0808">Transferase</keyword>
<dbReference type="GO" id="GO:0032259">
    <property type="term" value="P:methylation"/>
    <property type="evidence" value="ECO:0007669"/>
    <property type="project" value="UniProtKB-KW"/>
</dbReference>
<keyword evidence="12" id="KW-1185">Reference proteome</keyword>
<evidence type="ECO:0000256" key="7">
    <source>
        <dbReference type="ARBA" id="ARBA00047942"/>
    </source>
</evidence>
<dbReference type="GO" id="GO:0008168">
    <property type="term" value="F:methyltransferase activity"/>
    <property type="evidence" value="ECO:0007669"/>
    <property type="project" value="UniProtKB-KW"/>
</dbReference>
<comment type="similarity">
    <text evidence="1">Belongs to the N(4)/N(6)-methyltransferase family.</text>
</comment>
<protein>
    <recommendedName>
        <fullName evidence="2">site-specific DNA-methyltransferase (adenine-specific)</fullName>
        <ecNumber evidence="2">2.1.1.72</ecNumber>
    </recommendedName>
</protein>
<evidence type="ECO:0000256" key="3">
    <source>
        <dbReference type="ARBA" id="ARBA00022603"/>
    </source>
</evidence>
<dbReference type="PANTHER" id="PTHR42998">
    <property type="entry name" value="TYPE I RESTRICTION ENZYME HINDVIIP M PROTEIN-RELATED"/>
    <property type="match status" value="1"/>
</dbReference>
<dbReference type="PROSITE" id="PS00092">
    <property type="entry name" value="N6_MTASE"/>
    <property type="match status" value="1"/>
</dbReference>
<dbReference type="InterPro" id="IPR029063">
    <property type="entry name" value="SAM-dependent_MTases_sf"/>
</dbReference>
<proteinExistence type="inferred from homology"/>
<dbReference type="SUPFAM" id="SSF53335">
    <property type="entry name" value="S-adenosyl-L-methionine-dependent methyltransferases"/>
    <property type="match status" value="1"/>
</dbReference>
<feature type="coiled-coil region" evidence="8">
    <location>
        <begin position="453"/>
        <end position="487"/>
    </location>
</feature>
<dbReference type="Pfam" id="PF02384">
    <property type="entry name" value="N6_Mtase"/>
    <property type="match status" value="1"/>
</dbReference>
<evidence type="ECO:0000259" key="10">
    <source>
        <dbReference type="Pfam" id="PF12161"/>
    </source>
</evidence>
<accession>A0ABW9MUT2</accession>
<organism evidence="11 12">
    <name type="scientific">Anaerococcus cruorum</name>
    <dbReference type="NCBI Taxonomy" id="3115617"/>
    <lineage>
        <taxon>Bacteria</taxon>
        <taxon>Bacillati</taxon>
        <taxon>Bacillota</taxon>
        <taxon>Tissierellia</taxon>
        <taxon>Tissierellales</taxon>
        <taxon>Peptoniphilaceae</taxon>
        <taxon>Anaerococcus</taxon>
    </lineage>
</organism>
<dbReference type="RefSeq" id="WP_410032414.1">
    <property type="nucleotide sequence ID" value="NZ_JBGMEH010000001.1"/>
</dbReference>
<dbReference type="InterPro" id="IPR003356">
    <property type="entry name" value="DNA_methylase_A-5"/>
</dbReference>
<keyword evidence="8" id="KW-0175">Coiled coil</keyword>
<comment type="catalytic activity">
    <reaction evidence="7">
        <text>a 2'-deoxyadenosine in DNA + S-adenosyl-L-methionine = an N(6)-methyl-2'-deoxyadenosine in DNA + S-adenosyl-L-homocysteine + H(+)</text>
        <dbReference type="Rhea" id="RHEA:15197"/>
        <dbReference type="Rhea" id="RHEA-COMP:12418"/>
        <dbReference type="Rhea" id="RHEA-COMP:12419"/>
        <dbReference type="ChEBI" id="CHEBI:15378"/>
        <dbReference type="ChEBI" id="CHEBI:57856"/>
        <dbReference type="ChEBI" id="CHEBI:59789"/>
        <dbReference type="ChEBI" id="CHEBI:90615"/>
        <dbReference type="ChEBI" id="CHEBI:90616"/>
        <dbReference type="EC" id="2.1.1.72"/>
    </reaction>
</comment>
<dbReference type="PANTHER" id="PTHR42998:SF1">
    <property type="entry name" value="TYPE I RESTRICTION ENZYME HINDI METHYLASE SUBUNIT"/>
    <property type="match status" value="1"/>
</dbReference>
<evidence type="ECO:0000256" key="2">
    <source>
        <dbReference type="ARBA" id="ARBA00011900"/>
    </source>
</evidence>
<dbReference type="EC" id="2.1.1.72" evidence="2"/>
<dbReference type="PRINTS" id="PR00507">
    <property type="entry name" value="N12N6MTFRASE"/>
</dbReference>
<name>A0ABW9MUT2_9FIRM</name>
<comment type="caution">
    <text evidence="11">The sequence shown here is derived from an EMBL/GenBank/DDBJ whole genome shotgun (WGS) entry which is preliminary data.</text>
</comment>
<feature type="domain" description="DNA methylase adenine-specific" evidence="9">
    <location>
        <begin position="150"/>
        <end position="459"/>
    </location>
</feature>
<dbReference type="InterPro" id="IPR038333">
    <property type="entry name" value="T1MK-like_N_sf"/>
</dbReference>
<evidence type="ECO:0000313" key="11">
    <source>
        <dbReference type="EMBL" id="MFO3715592.1"/>
    </source>
</evidence>
<evidence type="ECO:0000256" key="6">
    <source>
        <dbReference type="ARBA" id="ARBA00022747"/>
    </source>
</evidence>
<evidence type="ECO:0000256" key="5">
    <source>
        <dbReference type="ARBA" id="ARBA00022691"/>
    </source>
</evidence>
<dbReference type="Gene3D" id="3.40.50.150">
    <property type="entry name" value="Vaccinia Virus protein VP39"/>
    <property type="match status" value="1"/>
</dbReference>
<reference evidence="11 12" key="1">
    <citation type="journal article" date="2025" name="Anaerobe">
        <title>Description of Anaerococcus kampingiae sp. nov., Anaerococcus groningensis sp. nov., Anaerococcus martiniensis sp. nov., and Anaerococcus cruorum sp. nov., isolated from human clinical specimens.</title>
        <authorList>
            <person name="Boiten K.E."/>
            <person name="Meijer J."/>
            <person name="van Wezel E.M."/>
            <person name="Veloo A.C.M."/>
        </authorList>
    </citation>
    <scope>NUCLEOTIDE SEQUENCE [LARGE SCALE GENOMIC DNA]</scope>
    <source>
        <strain evidence="11 12">ENR1039</strain>
    </source>
</reference>
<dbReference type="InterPro" id="IPR002052">
    <property type="entry name" value="DNA_methylase_N6_adenine_CS"/>
</dbReference>
<keyword evidence="5" id="KW-0949">S-adenosyl-L-methionine</keyword>
<evidence type="ECO:0000256" key="8">
    <source>
        <dbReference type="SAM" id="Coils"/>
    </source>
</evidence>
<dbReference type="Pfam" id="PF12161">
    <property type="entry name" value="HsdM_N"/>
    <property type="match status" value="1"/>
</dbReference>
<dbReference type="EMBL" id="JBGMEH010000001">
    <property type="protein sequence ID" value="MFO3715592.1"/>
    <property type="molecule type" value="Genomic_DNA"/>
</dbReference>